<dbReference type="Pfam" id="PF13202">
    <property type="entry name" value="EF-hand_5"/>
    <property type="match status" value="3"/>
</dbReference>
<gene>
    <name evidence="2" type="ORF">GQE98_01010</name>
</gene>
<dbReference type="EMBL" id="WTUW01000001">
    <property type="protein sequence ID" value="MZR29203.1"/>
    <property type="molecule type" value="Genomic_DNA"/>
</dbReference>
<proteinExistence type="predicted"/>
<dbReference type="SUPFAM" id="SSF47473">
    <property type="entry name" value="EF-hand"/>
    <property type="match status" value="1"/>
</dbReference>
<dbReference type="AlphaFoldDB" id="A0A6L8W3Q6"/>
<dbReference type="InterPro" id="IPR002048">
    <property type="entry name" value="EF_hand_dom"/>
</dbReference>
<dbReference type="Proteomes" id="UP000476030">
    <property type="component" value="Unassembled WGS sequence"/>
</dbReference>
<dbReference type="RefSeq" id="WP_161314752.1">
    <property type="nucleotide sequence ID" value="NZ_WTUW01000001.1"/>
</dbReference>
<feature type="domain" description="EF-hand" evidence="1">
    <location>
        <begin position="45"/>
        <end position="80"/>
    </location>
</feature>
<dbReference type="GO" id="GO:0005509">
    <property type="term" value="F:calcium ion binding"/>
    <property type="evidence" value="ECO:0007669"/>
    <property type="project" value="InterPro"/>
</dbReference>
<dbReference type="PROSITE" id="PS50222">
    <property type="entry name" value="EF_HAND_2"/>
    <property type="match status" value="1"/>
</dbReference>
<dbReference type="InterPro" id="IPR011992">
    <property type="entry name" value="EF-hand-dom_pair"/>
</dbReference>
<comment type="caution">
    <text evidence="2">The sequence shown here is derived from an EMBL/GenBank/DDBJ whole genome shotgun (WGS) entry which is preliminary data.</text>
</comment>
<organism evidence="2 3">
    <name type="scientific">Sneathiella litorea</name>
    <dbReference type="NCBI Taxonomy" id="2606216"/>
    <lineage>
        <taxon>Bacteria</taxon>
        <taxon>Pseudomonadati</taxon>
        <taxon>Pseudomonadota</taxon>
        <taxon>Alphaproteobacteria</taxon>
        <taxon>Sneathiellales</taxon>
        <taxon>Sneathiellaceae</taxon>
        <taxon>Sneathiella</taxon>
    </lineage>
</organism>
<evidence type="ECO:0000313" key="3">
    <source>
        <dbReference type="Proteomes" id="UP000476030"/>
    </source>
</evidence>
<name>A0A6L8W3Q6_9PROT</name>
<protein>
    <recommendedName>
        <fullName evidence="1">EF-hand domain-containing protein</fullName>
    </recommendedName>
</protein>
<reference evidence="2 3" key="1">
    <citation type="submission" date="2019-12" db="EMBL/GenBank/DDBJ databases">
        <title>Snethiella sp. nov. sp. isolated from sea sand.</title>
        <authorList>
            <person name="Kim J."/>
            <person name="Jeong S.E."/>
            <person name="Jung H.S."/>
            <person name="Jeon C.O."/>
        </authorList>
    </citation>
    <scope>NUCLEOTIDE SEQUENCE [LARGE SCALE GENOMIC DNA]</scope>
    <source>
        <strain evidence="2 3">DP05</strain>
    </source>
</reference>
<dbReference type="Gene3D" id="1.10.238.10">
    <property type="entry name" value="EF-hand"/>
    <property type="match status" value="2"/>
</dbReference>
<evidence type="ECO:0000313" key="2">
    <source>
        <dbReference type="EMBL" id="MZR29203.1"/>
    </source>
</evidence>
<evidence type="ECO:0000259" key="1">
    <source>
        <dbReference type="PROSITE" id="PS50222"/>
    </source>
</evidence>
<dbReference type="PROSITE" id="PS00018">
    <property type="entry name" value="EF_HAND_1"/>
    <property type="match status" value="2"/>
</dbReference>
<keyword evidence="3" id="KW-1185">Reference proteome</keyword>
<accession>A0A6L8W3Q6</accession>
<sequence length="138" mass="15399">MNKLSLAIILGGALTVTISNPAFSYEESRFLGIDRDADGAISKAETEAYRERLFKEYDLNSDGKVEYEEYVQAENLRSVTAPSYSEVPVPDEYREMDTNGDTIVTLEEIKAAGISRFNTLDKNMDGKVSKEEFVKPGL</sequence>
<dbReference type="InterPro" id="IPR018247">
    <property type="entry name" value="EF_Hand_1_Ca_BS"/>
</dbReference>